<evidence type="ECO:0000313" key="2">
    <source>
        <dbReference type="EMBL" id="CAG8804186.1"/>
    </source>
</evidence>
<dbReference type="EMBL" id="CAJVQB010024455">
    <property type="protein sequence ID" value="CAG8804186.1"/>
    <property type="molecule type" value="Genomic_DNA"/>
</dbReference>
<feature type="coiled-coil region" evidence="1">
    <location>
        <begin position="11"/>
        <end position="112"/>
    </location>
</feature>
<evidence type="ECO:0000256" key="1">
    <source>
        <dbReference type="SAM" id="Coils"/>
    </source>
</evidence>
<dbReference type="Proteomes" id="UP000789901">
    <property type="component" value="Unassembled WGS sequence"/>
</dbReference>
<proteinExistence type="predicted"/>
<reference evidence="2 3" key="1">
    <citation type="submission" date="2021-06" db="EMBL/GenBank/DDBJ databases">
        <authorList>
            <person name="Kallberg Y."/>
            <person name="Tangrot J."/>
            <person name="Rosling A."/>
        </authorList>
    </citation>
    <scope>NUCLEOTIDE SEQUENCE [LARGE SCALE GENOMIC DNA]</scope>
    <source>
        <strain evidence="2 3">120-4 pot B 10/14</strain>
    </source>
</reference>
<organism evidence="2 3">
    <name type="scientific">Gigaspora margarita</name>
    <dbReference type="NCBI Taxonomy" id="4874"/>
    <lineage>
        <taxon>Eukaryota</taxon>
        <taxon>Fungi</taxon>
        <taxon>Fungi incertae sedis</taxon>
        <taxon>Mucoromycota</taxon>
        <taxon>Glomeromycotina</taxon>
        <taxon>Glomeromycetes</taxon>
        <taxon>Diversisporales</taxon>
        <taxon>Gigasporaceae</taxon>
        <taxon>Gigaspora</taxon>
    </lineage>
</organism>
<keyword evidence="3" id="KW-1185">Reference proteome</keyword>
<gene>
    <name evidence="2" type="ORF">GMARGA_LOCUS23800</name>
</gene>
<protein>
    <submittedName>
        <fullName evidence="2">23289_t:CDS:1</fullName>
    </submittedName>
</protein>
<comment type="caution">
    <text evidence="2">The sequence shown here is derived from an EMBL/GenBank/DDBJ whole genome shotgun (WGS) entry which is preliminary data.</text>
</comment>
<evidence type="ECO:0000313" key="3">
    <source>
        <dbReference type="Proteomes" id="UP000789901"/>
    </source>
</evidence>
<accession>A0ABN7VXC5</accession>
<keyword evidence="1" id="KW-0175">Coiled coil</keyword>
<name>A0ABN7VXC5_GIGMA</name>
<sequence>MPRKNHHNKTLNKLKAKLRSDNINVSEINNDVKKLIKERKSFLLRTRQRNEISKENYELEHSNLKKLEAQFNSLISKITRLENDIDFYQIENNELKEKLQLFTNSYEDNKTELERYYKVIQKTHSVLEGVVNSNEIDLLQLVDLRKELSEICGAVMSDFNIPAAYSNQNNIVFNSFDEALSASEPKISEINEGEENNNNKQIFPPLVRSNRFYDKTEQNFDTEKFEF</sequence>